<dbReference type="OrthoDB" id="688479at2759"/>
<dbReference type="Proteomes" id="UP000729402">
    <property type="component" value="Unassembled WGS sequence"/>
</dbReference>
<dbReference type="InterPro" id="IPR004265">
    <property type="entry name" value="Dirigent"/>
</dbReference>
<accession>A0A8J5WIX5</accession>
<sequence>MAYCKFHSSSTVPAFALILLVLLGGGGGGGGGGGPAAAEAASAHLHFYMHDVLTGSAPTAVQVLNGPRGHFGDTIVIDDMLTATDSPSSSAVGRAKGQYVWASVGNPELLVTMEVVLTAGPCVVDDLTYKFINKKAKKEHILDARLSHDWAWHFSVFSELQLRASDGIEKFVWKLHRHSPQLSLIKGLYLEGCKWFNKNHYLKDICNSILLLRYLSLRGTNVTRLPREINNLCELEILDIRETQMVASDTRDVLLLKRKRLLAGTSSDDDTCSNTVQIPSRIQKMVDMEVLSNVMASPRGTELKGIKYLCRLRKLGVIIQDKDYHHEKLLTVISDLKDTIQSLSITIILTTTKTEGTAPYPGKLSSLRPNVEDRLLRRSKHLESLSIKGETHRVDDLLSFFTQNATRLAKVTLNRTQLSQERLNKFADLAKLRCVRLRHKAYTSPKLTFNKDKFQHLRCLLIDDLQMTDTIDFEDGATPELEKMALSSTSIKYLSGIGGLPKLKELDLKGNEFLLLLLKDDKAATHTDDQLCTATTNSLLAFRKEEFKHLELLLIDAQLNTNSIFEDGAALELRKIILLSLENIRSLHGTSNLPRLSELELKGDNNNILHSLLEQTNVNRLAKVTLHGTKLKKGDLQVLAKKPNMHCLVLMDESYEDENSQLSFNKEEFPRLKLLIVNCSAIESISFTDGAAPKLEEITWTFNRMDSLSGIENLPKLKRLVFIGDYIPYQVRDDIKSHPMPIVFTRRVMPQKQDDEDHDDTRSSFLSCFSNNCVGRC</sequence>
<dbReference type="InterPro" id="IPR055414">
    <property type="entry name" value="LRR_R13L4/SHOC2-like"/>
</dbReference>
<gene>
    <name evidence="4" type="ORF">GUJ93_ZPchr0011g28752</name>
</gene>
<feature type="chain" id="PRO_5035284769" description="Disease resistance R13L4/SHOC-2-like LRR domain-containing protein" evidence="2">
    <location>
        <begin position="29"/>
        <end position="777"/>
    </location>
</feature>
<protein>
    <recommendedName>
        <fullName evidence="3">Disease resistance R13L4/SHOC-2-like LRR domain-containing protein</fullName>
    </recommendedName>
</protein>
<evidence type="ECO:0000259" key="3">
    <source>
        <dbReference type="Pfam" id="PF23598"/>
    </source>
</evidence>
<feature type="domain" description="Disease resistance R13L4/SHOC-2-like LRR" evidence="3">
    <location>
        <begin position="184"/>
        <end position="507"/>
    </location>
</feature>
<evidence type="ECO:0000256" key="1">
    <source>
        <dbReference type="ARBA" id="ARBA00022737"/>
    </source>
</evidence>
<reference evidence="4" key="1">
    <citation type="journal article" date="2021" name="bioRxiv">
        <title>Whole Genome Assembly and Annotation of Northern Wild Rice, Zizania palustris L., Supports a Whole Genome Duplication in the Zizania Genus.</title>
        <authorList>
            <person name="Haas M."/>
            <person name="Kono T."/>
            <person name="Macchietto M."/>
            <person name="Millas R."/>
            <person name="McGilp L."/>
            <person name="Shao M."/>
            <person name="Duquette J."/>
            <person name="Hirsch C.N."/>
            <person name="Kimball J."/>
        </authorList>
    </citation>
    <scope>NUCLEOTIDE SEQUENCE</scope>
    <source>
        <tissue evidence="4">Fresh leaf tissue</tissue>
    </source>
</reference>
<feature type="signal peptide" evidence="2">
    <location>
        <begin position="1"/>
        <end position="28"/>
    </location>
</feature>
<dbReference type="Pfam" id="PF23598">
    <property type="entry name" value="LRR_14"/>
    <property type="match status" value="1"/>
</dbReference>
<keyword evidence="5" id="KW-1185">Reference proteome</keyword>
<keyword evidence="2" id="KW-0732">Signal</keyword>
<comment type="caution">
    <text evidence="4">The sequence shown here is derived from an EMBL/GenBank/DDBJ whole genome shotgun (WGS) entry which is preliminary data.</text>
</comment>
<name>A0A8J5WIX5_ZIZPA</name>
<dbReference type="Pfam" id="PF03018">
    <property type="entry name" value="Dirigent"/>
    <property type="match status" value="1"/>
</dbReference>
<evidence type="ECO:0000313" key="5">
    <source>
        <dbReference type="Proteomes" id="UP000729402"/>
    </source>
</evidence>
<keyword evidence="1" id="KW-0677">Repeat</keyword>
<evidence type="ECO:0000256" key="2">
    <source>
        <dbReference type="SAM" id="SignalP"/>
    </source>
</evidence>
<reference evidence="4" key="2">
    <citation type="submission" date="2021-02" db="EMBL/GenBank/DDBJ databases">
        <authorList>
            <person name="Kimball J.A."/>
            <person name="Haas M.W."/>
            <person name="Macchietto M."/>
            <person name="Kono T."/>
            <person name="Duquette J."/>
            <person name="Shao M."/>
        </authorList>
    </citation>
    <scope>NUCLEOTIDE SEQUENCE</scope>
    <source>
        <tissue evidence="4">Fresh leaf tissue</tissue>
    </source>
</reference>
<proteinExistence type="predicted"/>
<evidence type="ECO:0000313" key="4">
    <source>
        <dbReference type="EMBL" id="KAG8090049.1"/>
    </source>
</evidence>
<dbReference type="EMBL" id="JAAALK010000081">
    <property type="protein sequence ID" value="KAG8090049.1"/>
    <property type="molecule type" value="Genomic_DNA"/>
</dbReference>
<organism evidence="4 5">
    <name type="scientific">Zizania palustris</name>
    <name type="common">Northern wild rice</name>
    <dbReference type="NCBI Taxonomy" id="103762"/>
    <lineage>
        <taxon>Eukaryota</taxon>
        <taxon>Viridiplantae</taxon>
        <taxon>Streptophyta</taxon>
        <taxon>Embryophyta</taxon>
        <taxon>Tracheophyta</taxon>
        <taxon>Spermatophyta</taxon>
        <taxon>Magnoliopsida</taxon>
        <taxon>Liliopsida</taxon>
        <taxon>Poales</taxon>
        <taxon>Poaceae</taxon>
        <taxon>BOP clade</taxon>
        <taxon>Oryzoideae</taxon>
        <taxon>Oryzeae</taxon>
        <taxon>Zizaniinae</taxon>
        <taxon>Zizania</taxon>
    </lineage>
</organism>
<dbReference type="AlphaFoldDB" id="A0A8J5WIX5"/>
<dbReference type="PANTHER" id="PTHR21495">
    <property type="entry name" value="NUCLEOPORIN-RELATED"/>
    <property type="match status" value="1"/>
</dbReference>